<evidence type="ECO:0000313" key="2">
    <source>
        <dbReference type="Proteomes" id="UP000193884"/>
    </source>
</evidence>
<dbReference type="EMBL" id="NAFK01000161">
    <property type="protein sequence ID" value="OSJ28411.1"/>
    <property type="molecule type" value="Genomic_DNA"/>
</dbReference>
<keyword evidence="2" id="KW-1185">Reference proteome</keyword>
<comment type="caution">
    <text evidence="1">The sequence shown here is derived from an EMBL/GenBank/DDBJ whole genome shotgun (WGS) entry which is preliminary data.</text>
</comment>
<dbReference type="Pfam" id="PF14022">
    <property type="entry name" value="DUF4238"/>
    <property type="match status" value="1"/>
</dbReference>
<evidence type="ECO:0008006" key="3">
    <source>
        <dbReference type="Google" id="ProtNLM"/>
    </source>
</evidence>
<proteinExistence type="predicted"/>
<gene>
    <name evidence="1" type="ORF">BST63_16860</name>
</gene>
<dbReference type="InterPro" id="IPR025332">
    <property type="entry name" value="DUF4238"/>
</dbReference>
<reference evidence="1 2" key="1">
    <citation type="submission" date="2017-03" db="EMBL/GenBank/DDBJ databases">
        <title>Whole genome sequences of fourteen strains of Bradyrhizobium canariense and one strain of Bradyrhizobium japonicum isolated from Lupinus (Papilionoideae: Genisteae) species in Algeria.</title>
        <authorList>
            <person name="Crovadore J."/>
            <person name="Chekireb D."/>
            <person name="Brachmann A."/>
            <person name="Chablais R."/>
            <person name="Cochard B."/>
            <person name="Lefort F."/>
        </authorList>
    </citation>
    <scope>NUCLEOTIDE SEQUENCE [LARGE SCALE GENOMIC DNA]</scope>
    <source>
        <strain evidence="1 2">UBMAN05</strain>
    </source>
</reference>
<dbReference type="Proteomes" id="UP000193884">
    <property type="component" value="Unassembled WGS sequence"/>
</dbReference>
<organism evidence="1 2">
    <name type="scientific">Bradyrhizobium canariense</name>
    <dbReference type="NCBI Taxonomy" id="255045"/>
    <lineage>
        <taxon>Bacteria</taxon>
        <taxon>Pseudomonadati</taxon>
        <taxon>Pseudomonadota</taxon>
        <taxon>Alphaproteobacteria</taxon>
        <taxon>Hyphomicrobiales</taxon>
        <taxon>Nitrobacteraceae</taxon>
        <taxon>Bradyrhizobium</taxon>
    </lineage>
</organism>
<protein>
    <recommendedName>
        <fullName evidence="3">DUF4238 domain-containing protein</fullName>
    </recommendedName>
</protein>
<name>A0ABX3X368_9BRAD</name>
<sequence>MSKTRNNHYVPQWYQEGFFEEKRNVLAYLDLTPDQKELADGRIITFNAFDHRPTSLAFKQRDLYSTFFGASVNDEIERKMFGDIDRAGSQAIRAFQGADVSEWHRHFQTLFEYVDIQKIRTPKGLDWLRRHYPQPSQNELMLEMQAIRALHCTIWTEGVREIVSAEESDVKFIISDHPVTVYNFACPPGAPLCTYPDDPSIALKASQTIFPLSRNYCLILTNLEYAQNASTDPLEKRTFAKNFRNSMVRTDAFIRARKLQRFEVLRVNRAIKARAKRYIAAGRREWLFPESQTAEPWEAIAQTLLPPQDGLWHFGGEMFAKFTDGRVYYQDQFGRTEKQRDFLFKHKSAPASSKHSCGCGSGKAFGACCEKKPSFLRPSWRELSIRERNIRLYIGITKILDLENAKDWSEVRRGITDDKIREVYFLYQALWPLETDLISLLPKPDGEPRSVFTGLIHPSTVTPIALTGALYFGTVLIQHPFQHAGTMKPKFSPVENPSAYRQEFLKDILIFLSLFPLIDLGRINLFPDPCIFDAHLRRQMMDMAEMRNARNPLHDRSEEERLRKLAEEDTQRMIMSFPNEVMRQQLLRFKPDMKRPLLENVIDHIQRLKESDPLAILQAADAAGQEQVTGLLNLVKMTPNFEIAIYVAQLTGSSILTDSAYRWREIRGAVAGKRARLSKLSSSFNSSTFKMPPMVVDAVNSIDEGATRAYPALMADIFKYLLRVNNGGVPKPNVEDRLAARFSRLHSTAQSALAKQMEWPIASQITSMFPSGGVQHNHVNRLLLMSSSEHHLSNVPMAFLISRQD</sequence>
<evidence type="ECO:0000313" key="1">
    <source>
        <dbReference type="EMBL" id="OSJ28411.1"/>
    </source>
</evidence>
<accession>A0ABX3X368</accession>